<accession>A0A1I5FBG5</accession>
<dbReference type="EMBL" id="FOVJ01000011">
    <property type="protein sequence ID" value="SFO20671.1"/>
    <property type="molecule type" value="Genomic_DNA"/>
</dbReference>
<organism evidence="1 2">
    <name type="scientific">Nitrosospira briensis</name>
    <dbReference type="NCBI Taxonomy" id="35799"/>
    <lineage>
        <taxon>Bacteria</taxon>
        <taxon>Pseudomonadati</taxon>
        <taxon>Pseudomonadota</taxon>
        <taxon>Betaproteobacteria</taxon>
        <taxon>Nitrosomonadales</taxon>
        <taxon>Nitrosomonadaceae</taxon>
        <taxon>Nitrosospira</taxon>
    </lineage>
</organism>
<sequence>MLRDNQDLNLKECELIFTPNMPDKEIDKVLPDEEDVALFESLCQFVWVQGEPLPLIYDVEHPVYAKHGIDLAALRRLEALGLVSFDATGYVKGKFGKHTRLFYFRKPTKIQFLREAKNCLDLGHVLLTEKGKALAAVCVALRNQEFYEYVIERWFRQGMIVSSILPRR</sequence>
<dbReference type="AlphaFoldDB" id="A0A1I5FBG5"/>
<evidence type="ECO:0000313" key="2">
    <source>
        <dbReference type="Proteomes" id="UP000183107"/>
    </source>
</evidence>
<proteinExistence type="predicted"/>
<gene>
    <name evidence="1" type="ORF">SAMN05216386_2949</name>
</gene>
<reference evidence="2" key="1">
    <citation type="submission" date="2016-10" db="EMBL/GenBank/DDBJ databases">
        <authorList>
            <person name="Varghese N."/>
        </authorList>
    </citation>
    <scope>NUCLEOTIDE SEQUENCE [LARGE SCALE GENOMIC DNA]</scope>
    <source>
        <strain evidence="2">Nsp8</strain>
    </source>
</reference>
<evidence type="ECO:0000313" key="1">
    <source>
        <dbReference type="EMBL" id="SFO20671.1"/>
    </source>
</evidence>
<protein>
    <submittedName>
        <fullName evidence="1">Uncharacterized protein</fullName>
    </submittedName>
</protein>
<dbReference type="Proteomes" id="UP000183107">
    <property type="component" value="Unassembled WGS sequence"/>
</dbReference>
<keyword evidence="2" id="KW-1185">Reference proteome</keyword>
<name>A0A1I5FBG5_9PROT</name>